<dbReference type="InterPro" id="IPR013098">
    <property type="entry name" value="Ig_I-set"/>
</dbReference>
<feature type="domain" description="Ig-like" evidence="6">
    <location>
        <begin position="214"/>
        <end position="309"/>
    </location>
</feature>
<dbReference type="SUPFAM" id="SSF48726">
    <property type="entry name" value="Immunoglobulin"/>
    <property type="match status" value="5"/>
</dbReference>
<dbReference type="PROSITE" id="PS50853">
    <property type="entry name" value="FN3"/>
    <property type="match status" value="2"/>
</dbReference>
<accession>A0AAU9WNB8</accession>
<name>A0AAU9WNB8_9CNID</name>
<evidence type="ECO:0000256" key="3">
    <source>
        <dbReference type="SAM" id="MobiDB-lite"/>
    </source>
</evidence>
<dbReference type="Gene3D" id="2.60.40.10">
    <property type="entry name" value="Immunoglobulins"/>
    <property type="match status" value="7"/>
</dbReference>
<feature type="domain" description="Fibronectin type-III" evidence="7">
    <location>
        <begin position="601"/>
        <end position="699"/>
    </location>
</feature>
<keyword evidence="4" id="KW-0812">Transmembrane</keyword>
<dbReference type="PANTHER" id="PTHR10075:SF14">
    <property type="entry name" value="CELL ADHESION MOLECULE DSCAM2-RELATED"/>
    <property type="match status" value="1"/>
</dbReference>
<evidence type="ECO:0000256" key="5">
    <source>
        <dbReference type="SAM" id="SignalP"/>
    </source>
</evidence>
<organism evidence="8 9">
    <name type="scientific">Pocillopora meandrina</name>
    <dbReference type="NCBI Taxonomy" id="46732"/>
    <lineage>
        <taxon>Eukaryota</taxon>
        <taxon>Metazoa</taxon>
        <taxon>Cnidaria</taxon>
        <taxon>Anthozoa</taxon>
        <taxon>Hexacorallia</taxon>
        <taxon>Scleractinia</taxon>
        <taxon>Astrocoeniina</taxon>
        <taxon>Pocilloporidae</taxon>
        <taxon>Pocillopora</taxon>
    </lineage>
</organism>
<dbReference type="Pfam" id="PF00041">
    <property type="entry name" value="fn3"/>
    <property type="match status" value="2"/>
</dbReference>
<feature type="transmembrane region" description="Helical" evidence="4">
    <location>
        <begin position="753"/>
        <end position="776"/>
    </location>
</feature>
<feature type="compositionally biased region" description="Polar residues" evidence="3">
    <location>
        <begin position="696"/>
        <end position="732"/>
    </location>
</feature>
<gene>
    <name evidence="8" type="ORF">PMEA_00008413</name>
</gene>
<dbReference type="PROSITE" id="PS50835">
    <property type="entry name" value="IG_LIKE"/>
    <property type="match status" value="4"/>
</dbReference>
<dbReference type="CDD" id="cd00096">
    <property type="entry name" value="Ig"/>
    <property type="match status" value="3"/>
</dbReference>
<dbReference type="AlphaFoldDB" id="A0AAU9WNB8"/>
<keyword evidence="9" id="KW-1185">Reference proteome</keyword>
<dbReference type="SMART" id="SM00409">
    <property type="entry name" value="IG"/>
    <property type="match status" value="5"/>
</dbReference>
<keyword evidence="2" id="KW-0393">Immunoglobulin domain</keyword>
<keyword evidence="4" id="KW-0472">Membrane</keyword>
<dbReference type="Pfam" id="PF07679">
    <property type="entry name" value="I-set"/>
    <property type="match status" value="2"/>
</dbReference>
<dbReference type="EMBL" id="CALNXJ010000017">
    <property type="protein sequence ID" value="CAH3119700.1"/>
    <property type="molecule type" value="Genomic_DNA"/>
</dbReference>
<feature type="domain" description="Ig-like" evidence="6">
    <location>
        <begin position="315"/>
        <end position="403"/>
    </location>
</feature>
<comment type="caution">
    <text evidence="8">The sequence shown here is derived from an EMBL/GenBank/DDBJ whole genome shotgun (WGS) entry which is preliminary data.</text>
</comment>
<proteinExistence type="predicted"/>
<evidence type="ECO:0000313" key="9">
    <source>
        <dbReference type="Proteomes" id="UP001159428"/>
    </source>
</evidence>
<dbReference type="InterPro" id="IPR003598">
    <property type="entry name" value="Ig_sub2"/>
</dbReference>
<evidence type="ECO:0000259" key="6">
    <source>
        <dbReference type="PROSITE" id="PS50835"/>
    </source>
</evidence>
<evidence type="ECO:0000256" key="2">
    <source>
        <dbReference type="ARBA" id="ARBA00023319"/>
    </source>
</evidence>
<dbReference type="InterPro" id="IPR036116">
    <property type="entry name" value="FN3_sf"/>
</dbReference>
<sequence length="823" mass="90264">MVKILLLIGALCSMTVTSTDGTVTLPVKTFKVQQGRDFKVSCEVIGEKFLHWRTPSKLARPGVPAIPSVNIKEEQTTGRRSIKVSGNTYQLTIKDVSVQDGGDYVCQGSAGSAVFTLEVDFEIGGVQKKQTLKIGEKGTIVLDVPAFPSPTYEWVKDEQELTFPDPSGRRSLDSYTGSIVITPVQKSDEGNYSCTVTLGTGDTAHIEVTVVEMPKINKAKGNPVSRRLTQGFNATFLCDVESGYPKPNIEWWFEWSGKVKQVEVIHYPRYTHPTPNAWTITNIQLEDVGKYRCIATNEAGEDVQLFEITSVDVPPTIDPMDDIIANEGNKVELTCSVTGTPKPTVEWYYLGSYYFDQTVLEDDQSNKITAKIVFTTVKVQNSGKYTCIARNGARNLTSDTVIEEKKMIELLVRSMPKINSLESPSPVYSFVGRRIPVSVTCNFYGYPVPTVKMFSENGTEIAHGNQSVSINITTLSEDDFGVFNCTAENAEGTADYMVELKQAVPPGPPQDVQAEKTCNSITLMWKQPLDNGGMPITHYVITILSNDSAFLSKNVDWPAKMHKIDYEFTAETTYEVRIKARSEPGTGQEVKLSVRTDKFCVPGKPTITNTEMNVDVDFIVTWEGPKDDGGDPNLKYSLEWRKKPINANTEVSKEENIQETQFKITGLDYGSEYEVKLFAVNEAGDSEADTKDFKTTQEPATPSRPPSSKSPFTEVSEPKTTAPSSVKPTALTTPGAMDPKVGARTQEGLGSGAIAGIVVAVILIVLITIDLFCCFFNSCGIIFCCHQAFCGGGGSDKGVKPGKDDYKDGKATEMEKTPLPESV</sequence>
<feature type="domain" description="Fibronectin type-III" evidence="7">
    <location>
        <begin position="505"/>
        <end position="600"/>
    </location>
</feature>
<dbReference type="SMART" id="SM00408">
    <property type="entry name" value="IGc2"/>
    <property type="match status" value="5"/>
</dbReference>
<feature type="signal peptide" evidence="5">
    <location>
        <begin position="1"/>
        <end position="21"/>
    </location>
</feature>
<dbReference type="CDD" id="cd00063">
    <property type="entry name" value="FN3"/>
    <property type="match status" value="2"/>
</dbReference>
<dbReference type="Pfam" id="PF13927">
    <property type="entry name" value="Ig_3"/>
    <property type="match status" value="2"/>
</dbReference>
<dbReference type="InterPro" id="IPR007110">
    <property type="entry name" value="Ig-like_dom"/>
</dbReference>
<reference evidence="8 9" key="1">
    <citation type="submission" date="2022-05" db="EMBL/GenBank/DDBJ databases">
        <authorList>
            <consortium name="Genoscope - CEA"/>
            <person name="William W."/>
        </authorList>
    </citation>
    <scope>NUCLEOTIDE SEQUENCE [LARGE SCALE GENOMIC DNA]</scope>
</reference>
<dbReference type="SUPFAM" id="SSF49265">
    <property type="entry name" value="Fibronectin type III"/>
    <property type="match status" value="2"/>
</dbReference>
<feature type="compositionally biased region" description="Basic and acidic residues" evidence="3">
    <location>
        <begin position="797"/>
        <end position="823"/>
    </location>
</feature>
<dbReference type="PANTHER" id="PTHR10075">
    <property type="entry name" value="BASIGIN RELATED"/>
    <property type="match status" value="1"/>
</dbReference>
<dbReference type="PRINTS" id="PR00014">
    <property type="entry name" value="FNTYPEIII"/>
</dbReference>
<feature type="region of interest" description="Disordered" evidence="3">
    <location>
        <begin position="796"/>
        <end position="823"/>
    </location>
</feature>
<feature type="chain" id="PRO_5043673003" evidence="5">
    <location>
        <begin position="22"/>
        <end position="823"/>
    </location>
</feature>
<keyword evidence="4" id="KW-1133">Transmembrane helix</keyword>
<keyword evidence="1" id="KW-0677">Repeat</keyword>
<keyword evidence="5" id="KW-0732">Signal</keyword>
<dbReference type="InterPro" id="IPR003599">
    <property type="entry name" value="Ig_sub"/>
</dbReference>
<evidence type="ECO:0000259" key="7">
    <source>
        <dbReference type="PROSITE" id="PS50853"/>
    </source>
</evidence>
<dbReference type="InterPro" id="IPR036179">
    <property type="entry name" value="Ig-like_dom_sf"/>
</dbReference>
<evidence type="ECO:0000256" key="1">
    <source>
        <dbReference type="ARBA" id="ARBA00022737"/>
    </source>
</evidence>
<evidence type="ECO:0000313" key="8">
    <source>
        <dbReference type="EMBL" id="CAH3119700.1"/>
    </source>
</evidence>
<feature type="region of interest" description="Disordered" evidence="3">
    <location>
        <begin position="687"/>
        <end position="743"/>
    </location>
</feature>
<dbReference type="SMART" id="SM00060">
    <property type="entry name" value="FN3"/>
    <property type="match status" value="2"/>
</dbReference>
<feature type="domain" description="Ig-like" evidence="6">
    <location>
        <begin position="416"/>
        <end position="501"/>
    </location>
</feature>
<evidence type="ECO:0000256" key="4">
    <source>
        <dbReference type="SAM" id="Phobius"/>
    </source>
</evidence>
<dbReference type="InterPro" id="IPR013783">
    <property type="entry name" value="Ig-like_fold"/>
</dbReference>
<protein>
    <submittedName>
        <fullName evidence="8">Uncharacterized protein</fullName>
    </submittedName>
</protein>
<dbReference type="Proteomes" id="UP001159428">
    <property type="component" value="Unassembled WGS sequence"/>
</dbReference>
<feature type="domain" description="Ig-like" evidence="6">
    <location>
        <begin position="67"/>
        <end position="209"/>
    </location>
</feature>
<dbReference type="InterPro" id="IPR003961">
    <property type="entry name" value="FN3_dom"/>
</dbReference>